<dbReference type="AlphaFoldDB" id="A0A1C7DVT6"/>
<accession>A0A1C7DVT6</accession>
<dbReference type="STRING" id="1215089.BBI08_11465"/>
<dbReference type="EMBL" id="CP016537">
    <property type="protein sequence ID" value="ANU15522.1"/>
    <property type="molecule type" value="Genomic_DNA"/>
</dbReference>
<reference evidence="2" key="2">
    <citation type="submission" date="2016-10" db="EMBL/GenBank/DDBJ databases">
        <authorList>
            <person name="See-Too W.S."/>
        </authorList>
    </citation>
    <scope>NUCLEOTIDE SEQUENCE [LARGE SCALE GENOMIC DNA]</scope>
    <source>
        <strain evidence="2">DSM 24743</strain>
    </source>
</reference>
<sequence length="90" mass="10004">MSEKKLSKEQIVLLKQIVDREKSDSSKEVAGSQNVEYHDTYEAFGRAIINQIRNEAVKSVESFGNSTDEIVLDTQITLIPTTLGMKGKSS</sequence>
<evidence type="ECO:0000313" key="1">
    <source>
        <dbReference type="EMBL" id="ANU15522.1"/>
    </source>
</evidence>
<proteinExistence type="predicted"/>
<name>A0A1C7DVT6_9BACL</name>
<evidence type="ECO:0000313" key="2">
    <source>
        <dbReference type="Proteomes" id="UP000092687"/>
    </source>
</evidence>
<dbReference type="KEGG" id="phc:BBI08_11465"/>
<dbReference type="Proteomes" id="UP000092687">
    <property type="component" value="Chromosome"/>
</dbReference>
<dbReference type="OrthoDB" id="9949208at2"/>
<reference evidence="2" key="1">
    <citation type="submission" date="2016-07" db="EMBL/GenBank/DDBJ databases">
        <authorList>
            <person name="See-Too W.S."/>
        </authorList>
    </citation>
    <scope>NUCLEOTIDE SEQUENCE [LARGE SCALE GENOMIC DNA]</scope>
    <source>
        <strain evidence="2">DSM 24743</strain>
    </source>
</reference>
<protein>
    <submittedName>
        <fullName evidence="1">Uncharacterized protein</fullName>
    </submittedName>
</protein>
<organism evidence="1 2">
    <name type="scientific">Planococcus halocryophilus</name>
    <dbReference type="NCBI Taxonomy" id="1215089"/>
    <lineage>
        <taxon>Bacteria</taxon>
        <taxon>Bacillati</taxon>
        <taxon>Bacillota</taxon>
        <taxon>Bacilli</taxon>
        <taxon>Bacillales</taxon>
        <taxon>Caryophanaceae</taxon>
        <taxon>Planococcus</taxon>
    </lineage>
</organism>
<gene>
    <name evidence="1" type="ORF">BBI08_11465</name>
</gene>
<keyword evidence="2" id="KW-1185">Reference proteome</keyword>